<reference evidence="2 3" key="1">
    <citation type="submission" date="2014-10" db="EMBL/GenBank/DDBJ databases">
        <title>Draft genome of the hookworm Ancylostoma caninum.</title>
        <authorList>
            <person name="Mitreva M."/>
        </authorList>
    </citation>
    <scope>NUCLEOTIDE SEQUENCE [LARGE SCALE GENOMIC DNA]</scope>
    <source>
        <strain evidence="2 3">Baltimore</strain>
    </source>
</reference>
<dbReference type="EMBL" id="JOJR01000136">
    <property type="protein sequence ID" value="RCN44183.1"/>
    <property type="molecule type" value="Genomic_DNA"/>
</dbReference>
<gene>
    <name evidence="2" type="ORF">ANCCAN_09816</name>
</gene>
<accession>A0A368GII0</accession>
<protein>
    <submittedName>
        <fullName evidence="2">Uncharacterized protein</fullName>
    </submittedName>
</protein>
<feature type="chain" id="PRO_5016562334" evidence="1">
    <location>
        <begin position="20"/>
        <end position="127"/>
    </location>
</feature>
<proteinExistence type="predicted"/>
<dbReference type="AlphaFoldDB" id="A0A368GII0"/>
<sequence length="127" mass="14893">MTVYFVTTILLTQFLNVASYITLDRYYERLTREAPQNSFHPLNQAQFIEDDPQFPEEENGDSIRFMVAPNSFHPLNQAQFIEDDPQFPEEENGDSIRFMVAPVQMSNPLFNFISKAGQLYRYLQQDN</sequence>
<comment type="caution">
    <text evidence="2">The sequence shown here is derived from an EMBL/GenBank/DDBJ whole genome shotgun (WGS) entry which is preliminary data.</text>
</comment>
<dbReference type="Proteomes" id="UP000252519">
    <property type="component" value="Unassembled WGS sequence"/>
</dbReference>
<name>A0A368GII0_ANCCA</name>
<evidence type="ECO:0000256" key="1">
    <source>
        <dbReference type="SAM" id="SignalP"/>
    </source>
</evidence>
<keyword evidence="3" id="KW-1185">Reference proteome</keyword>
<organism evidence="2 3">
    <name type="scientific">Ancylostoma caninum</name>
    <name type="common">Dog hookworm</name>
    <dbReference type="NCBI Taxonomy" id="29170"/>
    <lineage>
        <taxon>Eukaryota</taxon>
        <taxon>Metazoa</taxon>
        <taxon>Ecdysozoa</taxon>
        <taxon>Nematoda</taxon>
        <taxon>Chromadorea</taxon>
        <taxon>Rhabditida</taxon>
        <taxon>Rhabditina</taxon>
        <taxon>Rhabditomorpha</taxon>
        <taxon>Strongyloidea</taxon>
        <taxon>Ancylostomatidae</taxon>
        <taxon>Ancylostomatinae</taxon>
        <taxon>Ancylostoma</taxon>
    </lineage>
</organism>
<evidence type="ECO:0000313" key="3">
    <source>
        <dbReference type="Proteomes" id="UP000252519"/>
    </source>
</evidence>
<dbReference type="OrthoDB" id="5840965at2759"/>
<keyword evidence="1" id="KW-0732">Signal</keyword>
<evidence type="ECO:0000313" key="2">
    <source>
        <dbReference type="EMBL" id="RCN44183.1"/>
    </source>
</evidence>
<feature type="signal peptide" evidence="1">
    <location>
        <begin position="1"/>
        <end position="19"/>
    </location>
</feature>